<keyword evidence="4" id="KW-0479">Metal-binding</keyword>
<dbReference type="GO" id="GO:0006281">
    <property type="term" value="P:DNA repair"/>
    <property type="evidence" value="ECO:0007669"/>
    <property type="project" value="UniProtKB-KW"/>
</dbReference>
<evidence type="ECO:0000256" key="6">
    <source>
        <dbReference type="ARBA" id="ARBA00022763"/>
    </source>
</evidence>
<evidence type="ECO:0000256" key="1">
    <source>
        <dbReference type="ARBA" id="ARBA00004496"/>
    </source>
</evidence>
<dbReference type="EMBL" id="DS113391">
    <property type="protein sequence ID" value="EAY07837.1"/>
    <property type="molecule type" value="Genomic_DNA"/>
</dbReference>
<evidence type="ECO:0000256" key="2">
    <source>
        <dbReference type="ARBA" id="ARBA00022490"/>
    </source>
</evidence>
<dbReference type="SMR" id="A2EHP1"/>
<keyword evidence="8" id="KW-0460">Magnesium</keyword>
<comment type="subcellular location">
    <subcellularLocation>
        <location evidence="1">Cytoplasm</location>
    </subcellularLocation>
</comment>
<organism evidence="10 11">
    <name type="scientific">Trichomonas vaginalis (strain ATCC PRA-98 / G3)</name>
    <dbReference type="NCBI Taxonomy" id="412133"/>
    <lineage>
        <taxon>Eukaryota</taxon>
        <taxon>Metamonada</taxon>
        <taxon>Parabasalia</taxon>
        <taxon>Trichomonadida</taxon>
        <taxon>Trichomonadidae</taxon>
        <taxon>Trichomonas</taxon>
    </lineage>
</organism>
<gene>
    <name evidence="10" type="ORF">TVAG_312360</name>
</gene>
<protein>
    <submittedName>
        <fullName evidence="10">Endonuclease V family protein</fullName>
    </submittedName>
</protein>
<evidence type="ECO:0000256" key="7">
    <source>
        <dbReference type="ARBA" id="ARBA00022801"/>
    </source>
</evidence>
<reference evidence="10" key="1">
    <citation type="submission" date="2006-10" db="EMBL/GenBank/DDBJ databases">
        <authorList>
            <person name="Amadeo P."/>
            <person name="Zhao Q."/>
            <person name="Wortman J."/>
            <person name="Fraser-Liggett C."/>
            <person name="Carlton J."/>
        </authorList>
    </citation>
    <scope>NUCLEOTIDE SEQUENCE</scope>
    <source>
        <strain evidence="10">G3</strain>
    </source>
</reference>
<keyword evidence="3" id="KW-0540">Nuclease</keyword>
<dbReference type="VEuPathDB" id="TrichDB:TVAGG3_0242630"/>
<evidence type="ECO:0000256" key="3">
    <source>
        <dbReference type="ARBA" id="ARBA00022722"/>
    </source>
</evidence>
<dbReference type="FunCoup" id="A2EHP1">
    <property type="interactions" value="38"/>
</dbReference>
<keyword evidence="7" id="KW-0378">Hydrolase</keyword>
<dbReference type="GO" id="GO:0016891">
    <property type="term" value="F:RNA endonuclease activity producing 5'-phosphomonoesters, hydrolytic mechanism"/>
    <property type="evidence" value="ECO:0000318"/>
    <property type="project" value="GO_Central"/>
</dbReference>
<dbReference type="Pfam" id="PF04493">
    <property type="entry name" value="Endonuclease_5"/>
    <property type="match status" value="1"/>
</dbReference>
<dbReference type="InterPro" id="IPR007581">
    <property type="entry name" value="Endonuclease-V"/>
</dbReference>
<dbReference type="GO" id="GO:0005730">
    <property type="term" value="C:nucleolus"/>
    <property type="evidence" value="ECO:0000318"/>
    <property type="project" value="GO_Central"/>
</dbReference>
<keyword evidence="9" id="KW-0234">DNA repair</keyword>
<dbReference type="GO" id="GO:0046872">
    <property type="term" value="F:metal ion binding"/>
    <property type="evidence" value="ECO:0007669"/>
    <property type="project" value="UniProtKB-KW"/>
</dbReference>
<dbReference type="Proteomes" id="UP000001542">
    <property type="component" value="Unassembled WGS sequence"/>
</dbReference>
<evidence type="ECO:0000256" key="4">
    <source>
        <dbReference type="ARBA" id="ARBA00022723"/>
    </source>
</evidence>
<proteinExistence type="predicted"/>
<dbReference type="eggNOG" id="KOG4417">
    <property type="taxonomic scope" value="Eukaryota"/>
</dbReference>
<dbReference type="RefSeq" id="XP_001320060.1">
    <property type="nucleotide sequence ID" value="XM_001320025.1"/>
</dbReference>
<evidence type="ECO:0000313" key="11">
    <source>
        <dbReference type="Proteomes" id="UP000001542"/>
    </source>
</evidence>
<name>A2EHP1_TRIV3</name>
<dbReference type="GO" id="GO:0005737">
    <property type="term" value="C:cytoplasm"/>
    <property type="evidence" value="ECO:0000318"/>
    <property type="project" value="GO_Central"/>
</dbReference>
<dbReference type="AlphaFoldDB" id="A2EHP1"/>
<sequence>MDIEETKAKLRELQTEMVVQIDNTKHLDNVRYVAGADLTVEDDLMVGCLVVIDMENIDTPVYSKCTVVNVDVPYIPGLLCFREGPVVLQMLDEFNQANTGIKIDLIIVDGNGEWHTRGLGLASYVGLKSNIPACGVSKTFFYVGEGCPQPKDVQKMAQDKCPEKGDYYVLDYTTSNDRYIKCAVMRTTDSHPFNPIYVSSGHLCDLDSVVSVIKKLCRFREPEPTRLADRISREFVRENKHKK</sequence>
<keyword evidence="6" id="KW-0227">DNA damage</keyword>
<dbReference type="InParanoid" id="A2EHP1"/>
<keyword evidence="2" id="KW-0963">Cytoplasm</keyword>
<dbReference type="OrthoDB" id="20018at2759"/>
<keyword evidence="11" id="KW-1185">Reference proteome</keyword>
<dbReference type="GO" id="GO:0003727">
    <property type="term" value="F:single-stranded RNA binding"/>
    <property type="evidence" value="ECO:0000318"/>
    <property type="project" value="GO_Central"/>
</dbReference>
<dbReference type="FunFam" id="3.30.2170.10:FF:000007">
    <property type="entry name" value="Endonuclease V"/>
    <property type="match status" value="1"/>
</dbReference>
<keyword evidence="5 10" id="KW-0255">Endonuclease</keyword>
<dbReference type="CDD" id="cd06559">
    <property type="entry name" value="Endonuclease_V"/>
    <property type="match status" value="1"/>
</dbReference>
<dbReference type="PANTHER" id="PTHR28511">
    <property type="entry name" value="ENDONUCLEASE V"/>
    <property type="match status" value="1"/>
</dbReference>
<accession>A2EHP1</accession>
<dbReference type="OMA" id="NACAHTL"/>
<reference evidence="10" key="2">
    <citation type="journal article" date="2007" name="Science">
        <title>Draft genome sequence of the sexually transmitted pathogen Trichomonas vaginalis.</title>
        <authorList>
            <person name="Carlton J.M."/>
            <person name="Hirt R.P."/>
            <person name="Silva J.C."/>
            <person name="Delcher A.L."/>
            <person name="Schatz M."/>
            <person name="Zhao Q."/>
            <person name="Wortman J.R."/>
            <person name="Bidwell S.L."/>
            <person name="Alsmark U.C.M."/>
            <person name="Besteiro S."/>
            <person name="Sicheritz-Ponten T."/>
            <person name="Noel C.J."/>
            <person name="Dacks J.B."/>
            <person name="Foster P.G."/>
            <person name="Simillion C."/>
            <person name="Van de Peer Y."/>
            <person name="Miranda-Saavedra D."/>
            <person name="Barton G.J."/>
            <person name="Westrop G.D."/>
            <person name="Mueller S."/>
            <person name="Dessi D."/>
            <person name="Fiori P.L."/>
            <person name="Ren Q."/>
            <person name="Paulsen I."/>
            <person name="Zhang H."/>
            <person name="Bastida-Corcuera F.D."/>
            <person name="Simoes-Barbosa A."/>
            <person name="Brown M.T."/>
            <person name="Hayes R.D."/>
            <person name="Mukherjee M."/>
            <person name="Okumura C.Y."/>
            <person name="Schneider R."/>
            <person name="Smith A.J."/>
            <person name="Vanacova S."/>
            <person name="Villalvazo M."/>
            <person name="Haas B.J."/>
            <person name="Pertea M."/>
            <person name="Feldblyum T.V."/>
            <person name="Utterback T.R."/>
            <person name="Shu C.L."/>
            <person name="Osoegawa K."/>
            <person name="de Jong P.J."/>
            <person name="Hrdy I."/>
            <person name="Horvathova L."/>
            <person name="Zubacova Z."/>
            <person name="Dolezal P."/>
            <person name="Malik S.B."/>
            <person name="Logsdon J.M. Jr."/>
            <person name="Henze K."/>
            <person name="Gupta A."/>
            <person name="Wang C.C."/>
            <person name="Dunne R.L."/>
            <person name="Upcroft J.A."/>
            <person name="Upcroft P."/>
            <person name="White O."/>
            <person name="Salzberg S.L."/>
            <person name="Tang P."/>
            <person name="Chiu C.-H."/>
            <person name="Lee Y.-S."/>
            <person name="Embley T.M."/>
            <person name="Coombs G.H."/>
            <person name="Mottram J.C."/>
            <person name="Tachezy J."/>
            <person name="Fraser-Liggett C.M."/>
            <person name="Johnson P.J."/>
        </authorList>
    </citation>
    <scope>NUCLEOTIDE SEQUENCE [LARGE SCALE GENOMIC DNA]</scope>
    <source>
        <strain evidence="10">G3</strain>
    </source>
</reference>
<dbReference type="VEuPathDB" id="TrichDB:TVAG_312360"/>
<evidence type="ECO:0000256" key="5">
    <source>
        <dbReference type="ARBA" id="ARBA00022759"/>
    </source>
</evidence>
<dbReference type="PANTHER" id="PTHR28511:SF1">
    <property type="entry name" value="ENDONUCLEASE V"/>
    <property type="match status" value="1"/>
</dbReference>
<evidence type="ECO:0000256" key="8">
    <source>
        <dbReference type="ARBA" id="ARBA00022842"/>
    </source>
</evidence>
<dbReference type="Gene3D" id="3.30.2170.10">
    <property type="entry name" value="archaeoglobus fulgidus dsm 4304 superfamily"/>
    <property type="match status" value="1"/>
</dbReference>
<evidence type="ECO:0000256" key="9">
    <source>
        <dbReference type="ARBA" id="ARBA00023204"/>
    </source>
</evidence>
<dbReference type="KEGG" id="tva:4765732"/>
<evidence type="ECO:0000313" key="10">
    <source>
        <dbReference type="EMBL" id="EAY07837.1"/>
    </source>
</evidence>
<dbReference type="STRING" id="5722.A2EHP1"/>